<feature type="signal peptide" evidence="1">
    <location>
        <begin position="1"/>
        <end position="19"/>
    </location>
</feature>
<sequence>MSARPVAAGRARLALAALAASLLASCGLMPDILPSAPRPTPIADRAINLDGSCAQTEEDGFRERARLVVRNNQVQALSWEITVGRKGSCRFDLAEFRQTKTRPHIELVARDGSACKLLVWQEPRRITLAHSNCANRCVPRGIDDQAWPAMFDPAAGGCARNL</sequence>
<keyword evidence="3" id="KW-1185">Reference proteome</keyword>
<evidence type="ECO:0008006" key="4">
    <source>
        <dbReference type="Google" id="ProtNLM"/>
    </source>
</evidence>
<accession>A0A5C8NVH9</accession>
<organism evidence="2 3">
    <name type="scientific">Zeimonas arvi</name>
    <dbReference type="NCBI Taxonomy" id="2498847"/>
    <lineage>
        <taxon>Bacteria</taxon>
        <taxon>Pseudomonadati</taxon>
        <taxon>Pseudomonadota</taxon>
        <taxon>Betaproteobacteria</taxon>
        <taxon>Burkholderiales</taxon>
        <taxon>Burkholderiaceae</taxon>
        <taxon>Zeimonas</taxon>
    </lineage>
</organism>
<feature type="chain" id="PRO_5022884346" description="Lipoprotein" evidence="1">
    <location>
        <begin position="20"/>
        <end position="162"/>
    </location>
</feature>
<dbReference type="EMBL" id="VDUY01000004">
    <property type="protein sequence ID" value="TXL65227.1"/>
    <property type="molecule type" value="Genomic_DNA"/>
</dbReference>
<dbReference type="AlphaFoldDB" id="A0A5C8NVH9"/>
<dbReference type="PROSITE" id="PS51257">
    <property type="entry name" value="PROKAR_LIPOPROTEIN"/>
    <property type="match status" value="1"/>
</dbReference>
<evidence type="ECO:0000313" key="2">
    <source>
        <dbReference type="EMBL" id="TXL65227.1"/>
    </source>
</evidence>
<protein>
    <recommendedName>
        <fullName evidence="4">Lipoprotein</fullName>
    </recommendedName>
</protein>
<dbReference type="Proteomes" id="UP000321548">
    <property type="component" value="Unassembled WGS sequence"/>
</dbReference>
<evidence type="ECO:0000313" key="3">
    <source>
        <dbReference type="Proteomes" id="UP000321548"/>
    </source>
</evidence>
<gene>
    <name evidence="2" type="ORF">FHP08_10505</name>
</gene>
<keyword evidence="1" id="KW-0732">Signal</keyword>
<name>A0A5C8NVH9_9BURK</name>
<comment type="caution">
    <text evidence="2">The sequence shown here is derived from an EMBL/GenBank/DDBJ whole genome shotgun (WGS) entry which is preliminary data.</text>
</comment>
<dbReference type="RefSeq" id="WP_147704422.1">
    <property type="nucleotide sequence ID" value="NZ_VDUY01000004.1"/>
</dbReference>
<evidence type="ECO:0000256" key="1">
    <source>
        <dbReference type="SAM" id="SignalP"/>
    </source>
</evidence>
<reference evidence="2 3" key="1">
    <citation type="submission" date="2019-06" db="EMBL/GenBank/DDBJ databases">
        <title>Quisquiliibacterium sp. nov., isolated from a maize field.</title>
        <authorList>
            <person name="Lin S.-Y."/>
            <person name="Tsai C.-F."/>
            <person name="Young C.-C."/>
        </authorList>
    </citation>
    <scope>NUCLEOTIDE SEQUENCE [LARGE SCALE GENOMIC DNA]</scope>
    <source>
        <strain evidence="2 3">CC-CFT501</strain>
    </source>
</reference>
<proteinExistence type="predicted"/>
<dbReference type="OrthoDB" id="8526496at2"/>